<protein>
    <submittedName>
        <fullName evidence="2">PTS system cellobiose-specific IIA component</fullName>
    </submittedName>
</protein>
<evidence type="ECO:0000313" key="2">
    <source>
        <dbReference type="EMBL" id="BAQ57356.1"/>
    </source>
</evidence>
<keyword evidence="1" id="KW-1133">Transmembrane helix</keyword>
<name>A0A0D6A3P3_9LACO</name>
<proteinExistence type="predicted"/>
<dbReference type="PATRIC" id="fig|1600.4.peg.990"/>
<dbReference type="Proteomes" id="UP000035709">
    <property type="component" value="Chromosome"/>
</dbReference>
<accession>A0A0D6A3P3</accession>
<feature type="transmembrane region" description="Helical" evidence="1">
    <location>
        <begin position="93"/>
        <end position="111"/>
    </location>
</feature>
<reference evidence="2 3" key="1">
    <citation type="submission" date="2015-03" db="EMBL/GenBank/DDBJ databases">
        <title>Complete genome sequence of Lactobacillus acetotolerans NBRC 13120.</title>
        <authorList>
            <person name="Toh H."/>
            <person name="Morita H."/>
            <person name="Fujita N."/>
        </authorList>
    </citation>
    <scope>NUCLEOTIDE SEQUENCE [LARGE SCALE GENOMIC DNA]</scope>
    <source>
        <strain evidence="2 3">NBRC 13120</strain>
    </source>
</reference>
<keyword evidence="1" id="KW-0812">Transmembrane</keyword>
<feature type="transmembrane region" description="Helical" evidence="1">
    <location>
        <begin position="54"/>
        <end position="73"/>
    </location>
</feature>
<feature type="transmembrane region" description="Helical" evidence="1">
    <location>
        <begin position="126"/>
        <end position="146"/>
    </location>
</feature>
<keyword evidence="1" id="KW-0472">Membrane</keyword>
<dbReference type="EMBL" id="AP014808">
    <property type="protein sequence ID" value="BAQ57356.1"/>
    <property type="molecule type" value="Genomic_DNA"/>
</dbReference>
<gene>
    <name evidence="2" type="ORF">LBAT_0967</name>
</gene>
<keyword evidence="3" id="KW-1185">Reference proteome</keyword>
<evidence type="ECO:0000256" key="1">
    <source>
        <dbReference type="SAM" id="Phobius"/>
    </source>
</evidence>
<organism evidence="2 3">
    <name type="scientific">Lactobacillus acetotolerans</name>
    <dbReference type="NCBI Taxonomy" id="1600"/>
    <lineage>
        <taxon>Bacteria</taxon>
        <taxon>Bacillati</taxon>
        <taxon>Bacillota</taxon>
        <taxon>Bacilli</taxon>
        <taxon>Lactobacillales</taxon>
        <taxon>Lactobacillaceae</taxon>
        <taxon>Lactobacillus</taxon>
    </lineage>
</organism>
<evidence type="ECO:0000313" key="3">
    <source>
        <dbReference type="Proteomes" id="UP000035709"/>
    </source>
</evidence>
<dbReference type="AlphaFoldDB" id="A0A0D6A3P3"/>
<sequence>MASMKKQQAELAQKKKKDNIKYLYFSRYLMLRYIVTIFLFTNLFWLIFSVPYKRWLGIITAAVMTVYSIVAAIEQLTKMHNRKPDVPLTRIYFWVQLIVNIILCLIIFLPIKKEFFPFLTTKDADYIILAILLIGMILCIICEWRIHNILKGKDRYLKVINNFKKNH</sequence>
<dbReference type="STRING" id="1600.LBAT_0967"/>
<feature type="transmembrane region" description="Helical" evidence="1">
    <location>
        <begin position="29"/>
        <end position="48"/>
    </location>
</feature>
<dbReference type="KEGG" id="lae:LBAT_0967"/>